<dbReference type="Proteomes" id="UP000698242">
    <property type="component" value="Unassembled WGS sequence"/>
</dbReference>
<keyword evidence="1" id="KW-0067">ATP-binding</keyword>
<reference evidence="1" key="1">
    <citation type="submission" date="2013-03" db="EMBL/GenBank/DDBJ databases">
        <title>Genome Sequence of the Profundibacterium mesophilum strain KAUST100406-0324T from Red Sea, a novel genus in the family Rhodobacteraceae.</title>
        <authorList>
            <person name="Essack M."/>
            <person name="Alam I."/>
            <person name="Lafi F."/>
            <person name="Alawi W."/>
            <person name="Kamanu F."/>
            <person name="Al-Suwailem A."/>
            <person name="Lee O.O."/>
            <person name="Xu Y."/>
            <person name="Bajic V."/>
            <person name="Qian P.-Y."/>
            <person name="Archer J."/>
        </authorList>
    </citation>
    <scope>NUCLEOTIDE SEQUENCE</scope>
    <source>
        <strain evidence="1">KAUST100406-0324</strain>
    </source>
</reference>
<accession>A0A921TE42</accession>
<gene>
    <name evidence="1" type="primary">phnC</name>
    <name evidence="1" type="ORF">PMES_00151</name>
</gene>
<organism evidence="1 2">
    <name type="scientific">Profundibacterium mesophilum KAUST100406-0324</name>
    <dbReference type="NCBI Taxonomy" id="1037889"/>
    <lineage>
        <taxon>Bacteria</taxon>
        <taxon>Pseudomonadati</taxon>
        <taxon>Pseudomonadota</taxon>
        <taxon>Alphaproteobacteria</taxon>
        <taxon>Rhodobacterales</taxon>
        <taxon>Roseobacteraceae</taxon>
        <taxon>Profundibacterium</taxon>
    </lineage>
</organism>
<name>A0A921TE42_9RHOB</name>
<dbReference type="AlphaFoldDB" id="A0A921TE42"/>
<comment type="caution">
    <text evidence="1">The sequence shown here is derived from an EMBL/GenBank/DDBJ whole genome shotgun (WGS) entry which is preliminary data.</text>
</comment>
<evidence type="ECO:0000313" key="2">
    <source>
        <dbReference type="Proteomes" id="UP000698242"/>
    </source>
</evidence>
<sequence length="74" mass="8067">MGLLRDLAGELKLPVLINIHNVTEAKEYTDRIVGMRYSRIIFDDVPAQLDQAAMDAIYSGSPHADRSGAPVAAQ</sequence>
<dbReference type="EMBL" id="APKE01000002">
    <property type="protein sequence ID" value="KAF0677458.1"/>
    <property type="molecule type" value="Genomic_DNA"/>
</dbReference>
<dbReference type="GO" id="GO:0005524">
    <property type="term" value="F:ATP binding"/>
    <property type="evidence" value="ECO:0007669"/>
    <property type="project" value="UniProtKB-KW"/>
</dbReference>
<keyword evidence="1" id="KW-0547">Nucleotide-binding</keyword>
<protein>
    <submittedName>
        <fullName evidence="1">Phosphonates import ATP-binding protein PhnC</fullName>
    </submittedName>
</protein>
<proteinExistence type="predicted"/>
<evidence type="ECO:0000313" key="1">
    <source>
        <dbReference type="EMBL" id="KAF0677458.1"/>
    </source>
</evidence>
<keyword evidence="2" id="KW-1185">Reference proteome</keyword>